<proteinExistence type="predicted"/>
<protein>
    <recommendedName>
        <fullName evidence="4">Secreted protein</fullName>
    </recommendedName>
</protein>
<dbReference type="EMBL" id="CAQQ02148394">
    <property type="status" value="NOT_ANNOTATED_CDS"/>
    <property type="molecule type" value="Genomic_DNA"/>
</dbReference>
<dbReference type="HOGENOM" id="CLU_2906671_0_0_1"/>
<dbReference type="EMBL" id="CAQQ02148395">
    <property type="status" value="NOT_ANNOTATED_CDS"/>
    <property type="molecule type" value="Genomic_DNA"/>
</dbReference>
<feature type="signal peptide" evidence="1">
    <location>
        <begin position="1"/>
        <end position="19"/>
    </location>
</feature>
<feature type="chain" id="PRO_5004577241" description="Secreted protein" evidence="1">
    <location>
        <begin position="20"/>
        <end position="62"/>
    </location>
</feature>
<evidence type="ECO:0008006" key="4">
    <source>
        <dbReference type="Google" id="ProtNLM"/>
    </source>
</evidence>
<dbReference type="EnsemblMetazoa" id="MESCA001390-RA">
    <property type="protein sequence ID" value="MESCA001390-PA"/>
    <property type="gene ID" value="MESCA001390"/>
</dbReference>
<evidence type="ECO:0000313" key="3">
    <source>
        <dbReference type="Proteomes" id="UP000015102"/>
    </source>
</evidence>
<keyword evidence="3" id="KW-1185">Reference proteome</keyword>
<accession>T1GDK1</accession>
<dbReference type="Proteomes" id="UP000015102">
    <property type="component" value="Unassembled WGS sequence"/>
</dbReference>
<reference evidence="3" key="1">
    <citation type="submission" date="2013-02" db="EMBL/GenBank/DDBJ databases">
        <authorList>
            <person name="Hughes D."/>
        </authorList>
    </citation>
    <scope>NUCLEOTIDE SEQUENCE</scope>
    <source>
        <strain>Durham</strain>
        <strain evidence="3">NC isolate 2 -- Noor lab</strain>
    </source>
</reference>
<sequence>MLFNLLICVFLLLNQSTCSRRFEYLKLIHNSRLLGRIGQTGAYGAPLSLSNFSSRFRFEMFL</sequence>
<evidence type="ECO:0000313" key="2">
    <source>
        <dbReference type="EnsemblMetazoa" id="MESCA001390-PA"/>
    </source>
</evidence>
<name>T1GDK1_MEGSC</name>
<reference evidence="2" key="2">
    <citation type="submission" date="2015-06" db="UniProtKB">
        <authorList>
            <consortium name="EnsemblMetazoa"/>
        </authorList>
    </citation>
    <scope>IDENTIFICATION</scope>
</reference>
<organism evidence="2 3">
    <name type="scientific">Megaselia scalaris</name>
    <name type="common">Humpbacked fly</name>
    <name type="synonym">Phora scalaris</name>
    <dbReference type="NCBI Taxonomy" id="36166"/>
    <lineage>
        <taxon>Eukaryota</taxon>
        <taxon>Metazoa</taxon>
        <taxon>Ecdysozoa</taxon>
        <taxon>Arthropoda</taxon>
        <taxon>Hexapoda</taxon>
        <taxon>Insecta</taxon>
        <taxon>Pterygota</taxon>
        <taxon>Neoptera</taxon>
        <taxon>Endopterygota</taxon>
        <taxon>Diptera</taxon>
        <taxon>Brachycera</taxon>
        <taxon>Muscomorpha</taxon>
        <taxon>Platypezoidea</taxon>
        <taxon>Phoridae</taxon>
        <taxon>Megaseliini</taxon>
        <taxon>Megaselia</taxon>
    </lineage>
</organism>
<keyword evidence="1" id="KW-0732">Signal</keyword>
<evidence type="ECO:0000256" key="1">
    <source>
        <dbReference type="SAM" id="SignalP"/>
    </source>
</evidence>
<dbReference type="AlphaFoldDB" id="T1GDK1"/>